<evidence type="ECO:0000313" key="2">
    <source>
        <dbReference type="EMBL" id="EYC36974.1"/>
    </source>
</evidence>
<keyword evidence="3" id="KW-1185">Reference proteome</keyword>
<evidence type="ECO:0000313" key="3">
    <source>
        <dbReference type="Proteomes" id="UP000024635"/>
    </source>
</evidence>
<dbReference type="EMBL" id="JARK01000439">
    <property type="protein sequence ID" value="EYC36974.1"/>
    <property type="molecule type" value="Genomic_DNA"/>
</dbReference>
<dbReference type="OrthoDB" id="5834096at2759"/>
<sequence>MALEKDGMRGEILTRMALTFDKVLEILEEWSAFRTWIITWPIDEKMDGAKSRKLLQLVKTQVSSGGKVVTAWPPINEKNASRWKGLIDLWRSLDETLSRIDDGHQIFITAGSSLLQGRVLIEAGSPESCCQYFCARIGAGVPKSAYEAIRKKVSGALLPVFPDMRFGTSRTMSSGGEGMYGRADQTVPAKRARR</sequence>
<evidence type="ECO:0000256" key="1">
    <source>
        <dbReference type="SAM" id="MobiDB-lite"/>
    </source>
</evidence>
<comment type="caution">
    <text evidence="2">The sequence shown here is derived from an EMBL/GenBank/DDBJ whole genome shotgun (WGS) entry which is preliminary data.</text>
</comment>
<gene>
    <name evidence="2" type="primary">Acey_s0839.g2621</name>
    <name evidence="2" type="ORF">Y032_0839g2621</name>
</gene>
<protein>
    <submittedName>
        <fullName evidence="2">Uncharacterized protein</fullName>
    </submittedName>
</protein>
<dbReference type="AlphaFoldDB" id="A0A016WAX2"/>
<name>A0A016WAX2_9BILA</name>
<feature type="region of interest" description="Disordered" evidence="1">
    <location>
        <begin position="172"/>
        <end position="194"/>
    </location>
</feature>
<dbReference type="Proteomes" id="UP000024635">
    <property type="component" value="Unassembled WGS sequence"/>
</dbReference>
<accession>A0A016WAX2</accession>
<organism evidence="2 3">
    <name type="scientific">Ancylostoma ceylanicum</name>
    <dbReference type="NCBI Taxonomy" id="53326"/>
    <lineage>
        <taxon>Eukaryota</taxon>
        <taxon>Metazoa</taxon>
        <taxon>Ecdysozoa</taxon>
        <taxon>Nematoda</taxon>
        <taxon>Chromadorea</taxon>
        <taxon>Rhabditida</taxon>
        <taxon>Rhabditina</taxon>
        <taxon>Rhabditomorpha</taxon>
        <taxon>Strongyloidea</taxon>
        <taxon>Ancylostomatidae</taxon>
        <taxon>Ancylostomatinae</taxon>
        <taxon>Ancylostoma</taxon>
    </lineage>
</organism>
<proteinExistence type="predicted"/>
<reference evidence="3" key="1">
    <citation type="journal article" date="2015" name="Nat. Genet.">
        <title>The genome and transcriptome of the zoonotic hookworm Ancylostoma ceylanicum identify infection-specific gene families.</title>
        <authorList>
            <person name="Schwarz E.M."/>
            <person name="Hu Y."/>
            <person name="Antoshechkin I."/>
            <person name="Miller M.M."/>
            <person name="Sternberg P.W."/>
            <person name="Aroian R.V."/>
        </authorList>
    </citation>
    <scope>NUCLEOTIDE SEQUENCE</scope>
    <source>
        <strain evidence="3">HY135</strain>
    </source>
</reference>